<feature type="compositionally biased region" description="Low complexity" evidence="1">
    <location>
        <begin position="17"/>
        <end position="32"/>
    </location>
</feature>
<sequence length="68" mass="6952">ACGIAEDGTRTGEELGPSTTPTAHSPTSSTDSLSHDRSVSEYEDREQGELAAHKRAATDAGPQLAVGA</sequence>
<reference evidence="2 3" key="1">
    <citation type="submission" date="2024-02" db="EMBL/GenBank/DDBJ databases">
        <title>A draft genome for the cacao thread blight pathogen Marasmius crinis-equi.</title>
        <authorList>
            <person name="Cohen S.P."/>
            <person name="Baruah I.K."/>
            <person name="Amoako-Attah I."/>
            <person name="Bukari Y."/>
            <person name="Meinhardt L.W."/>
            <person name="Bailey B.A."/>
        </authorList>
    </citation>
    <scope>NUCLEOTIDE SEQUENCE [LARGE SCALE GENOMIC DNA]</scope>
    <source>
        <strain evidence="2 3">GH-76</strain>
    </source>
</reference>
<accession>A0ABR3FIB3</accession>
<dbReference type="Proteomes" id="UP001465976">
    <property type="component" value="Unassembled WGS sequence"/>
</dbReference>
<evidence type="ECO:0000313" key="2">
    <source>
        <dbReference type="EMBL" id="KAL0574936.1"/>
    </source>
</evidence>
<keyword evidence="3" id="KW-1185">Reference proteome</keyword>
<feature type="region of interest" description="Disordered" evidence="1">
    <location>
        <begin position="1"/>
        <end position="68"/>
    </location>
</feature>
<gene>
    <name evidence="2" type="ORF">V5O48_007037</name>
</gene>
<evidence type="ECO:0000313" key="3">
    <source>
        <dbReference type="Proteomes" id="UP001465976"/>
    </source>
</evidence>
<organism evidence="2 3">
    <name type="scientific">Marasmius crinis-equi</name>
    <dbReference type="NCBI Taxonomy" id="585013"/>
    <lineage>
        <taxon>Eukaryota</taxon>
        <taxon>Fungi</taxon>
        <taxon>Dikarya</taxon>
        <taxon>Basidiomycota</taxon>
        <taxon>Agaricomycotina</taxon>
        <taxon>Agaricomycetes</taxon>
        <taxon>Agaricomycetidae</taxon>
        <taxon>Agaricales</taxon>
        <taxon>Marasmiineae</taxon>
        <taxon>Marasmiaceae</taxon>
        <taxon>Marasmius</taxon>
    </lineage>
</organism>
<feature type="compositionally biased region" description="Basic and acidic residues" evidence="1">
    <location>
        <begin position="33"/>
        <end position="52"/>
    </location>
</feature>
<evidence type="ECO:0000256" key="1">
    <source>
        <dbReference type="SAM" id="MobiDB-lite"/>
    </source>
</evidence>
<protein>
    <submittedName>
        <fullName evidence="2">Uncharacterized protein</fullName>
    </submittedName>
</protein>
<comment type="caution">
    <text evidence="2">The sequence shown here is derived from an EMBL/GenBank/DDBJ whole genome shotgun (WGS) entry which is preliminary data.</text>
</comment>
<dbReference type="EMBL" id="JBAHYK010000350">
    <property type="protein sequence ID" value="KAL0574936.1"/>
    <property type="molecule type" value="Genomic_DNA"/>
</dbReference>
<proteinExistence type="predicted"/>
<feature type="non-terminal residue" evidence="2">
    <location>
        <position position="1"/>
    </location>
</feature>
<name>A0ABR3FIB3_9AGAR</name>